<keyword evidence="2" id="KW-1185">Reference proteome</keyword>
<reference evidence="1" key="1">
    <citation type="submission" date="2016-08" db="EMBL/GenBank/DDBJ databases">
        <authorList>
            <person name="Ngugi D.K."/>
            <person name="Miyake S."/>
            <person name="Stingl U."/>
        </authorList>
    </citation>
    <scope>NUCLEOTIDE SEQUENCE</scope>
    <source>
        <strain evidence="1">SCG-D08WGA-EpuloA1</strain>
    </source>
</reference>
<accession>A0ACC8XJT2</accession>
<dbReference type="EMBL" id="LJHD01000001">
    <property type="protein sequence ID" value="ONI46613.1"/>
    <property type="molecule type" value="Genomic_DNA"/>
</dbReference>
<organism evidence="1 2">
    <name type="scientific">Candidatus Epulonipiscium fishelsonii</name>
    <dbReference type="NCBI Taxonomy" id="77094"/>
    <lineage>
        <taxon>Bacteria</taxon>
        <taxon>Bacillati</taxon>
        <taxon>Bacillota</taxon>
        <taxon>Clostridia</taxon>
        <taxon>Lachnospirales</taxon>
        <taxon>Lachnospiraceae</taxon>
        <taxon>Candidatus Epulonipiscium</taxon>
    </lineage>
</organism>
<evidence type="ECO:0000313" key="2">
    <source>
        <dbReference type="Proteomes" id="UP000188637"/>
    </source>
</evidence>
<proteinExistence type="predicted"/>
<protein>
    <submittedName>
        <fullName evidence="1">B12-binding domain-containing radical SAM protein</fullName>
    </submittedName>
</protein>
<sequence>KGNFSEVNGIAFIDNNGKFIQTKPRELIQDLDNIPYPAWHLFNIDYYALQRFPNISKVDRSFSVLSGRGCTFECNFCFRLDKGFRPRKTESIIEEIKILKEQYRITYVAFMDELLMNSKERVKEFCEKVIEANLNIKWDCNGRLNYADIPTLTLMKKAGCVFINYGIESLDNATLKVMNKALTKDIIIKGIENTLSVGISPGLNIIYGNINEPLSAIDEAVDFLLKYDDHAQLRTIRPVTPYPGSPLFDYAIKHELLKDVEDFYENKHTNSDLLSVNFTKNTDDEIYEKLNWANKILINKHIEVQKHQMLKTCDKLYLTKDSTFRGFRHT</sequence>
<evidence type="ECO:0000313" key="1">
    <source>
        <dbReference type="EMBL" id="ONI46613.1"/>
    </source>
</evidence>
<gene>
    <name evidence="1" type="ORF">AN640_00125</name>
</gene>
<dbReference type="Proteomes" id="UP000188637">
    <property type="component" value="Unassembled WGS sequence"/>
</dbReference>
<comment type="caution">
    <text evidence="1">The sequence shown here is derived from an EMBL/GenBank/DDBJ whole genome shotgun (WGS) entry which is preliminary data.</text>
</comment>
<name>A0ACC8XJT2_9FIRM</name>
<feature type="non-terminal residue" evidence="1">
    <location>
        <position position="1"/>
    </location>
</feature>